<evidence type="ECO:0000256" key="1">
    <source>
        <dbReference type="ARBA" id="ARBA00004651"/>
    </source>
</evidence>
<evidence type="ECO:0000313" key="7">
    <source>
        <dbReference type="EMBL" id="NOU51467.1"/>
    </source>
</evidence>
<keyword evidence="4 6" id="KW-1133">Transmembrane helix</keyword>
<name>A0A849VII0_9GAMM</name>
<evidence type="ECO:0000256" key="5">
    <source>
        <dbReference type="ARBA" id="ARBA00023136"/>
    </source>
</evidence>
<evidence type="ECO:0000256" key="6">
    <source>
        <dbReference type="SAM" id="Phobius"/>
    </source>
</evidence>
<keyword evidence="5 6" id="KW-0472">Membrane</keyword>
<keyword evidence="8" id="KW-1185">Reference proteome</keyword>
<evidence type="ECO:0000256" key="3">
    <source>
        <dbReference type="ARBA" id="ARBA00022692"/>
    </source>
</evidence>
<evidence type="ECO:0000256" key="4">
    <source>
        <dbReference type="ARBA" id="ARBA00022989"/>
    </source>
</evidence>
<feature type="transmembrane region" description="Helical" evidence="6">
    <location>
        <begin position="179"/>
        <end position="200"/>
    </location>
</feature>
<dbReference type="AlphaFoldDB" id="A0A849VII0"/>
<dbReference type="InterPro" id="IPR001123">
    <property type="entry name" value="LeuE-type"/>
</dbReference>
<feature type="transmembrane region" description="Helical" evidence="6">
    <location>
        <begin position="138"/>
        <end position="159"/>
    </location>
</feature>
<gene>
    <name evidence="7" type="ORF">HG263_13095</name>
</gene>
<dbReference type="Pfam" id="PF01810">
    <property type="entry name" value="LysE"/>
    <property type="match status" value="1"/>
</dbReference>
<dbReference type="GO" id="GO:0015171">
    <property type="term" value="F:amino acid transmembrane transporter activity"/>
    <property type="evidence" value="ECO:0007669"/>
    <property type="project" value="TreeGrafter"/>
</dbReference>
<organism evidence="7 8">
    <name type="scientific">Pseudoalteromonas caenipelagi</name>
    <dbReference type="NCBI Taxonomy" id="2726988"/>
    <lineage>
        <taxon>Bacteria</taxon>
        <taxon>Pseudomonadati</taxon>
        <taxon>Pseudomonadota</taxon>
        <taxon>Gammaproteobacteria</taxon>
        <taxon>Alteromonadales</taxon>
        <taxon>Pseudoalteromonadaceae</taxon>
        <taxon>Pseudoalteromonas</taxon>
    </lineage>
</organism>
<dbReference type="RefSeq" id="WP_171626532.1">
    <property type="nucleotide sequence ID" value="NZ_JABBPG010000005.1"/>
</dbReference>
<proteinExistence type="predicted"/>
<dbReference type="GO" id="GO:0033228">
    <property type="term" value="P:cysteine export across plasma membrane"/>
    <property type="evidence" value="ECO:0007669"/>
    <property type="project" value="TreeGrafter"/>
</dbReference>
<keyword evidence="2" id="KW-1003">Cell membrane</keyword>
<comment type="subcellular location">
    <subcellularLocation>
        <location evidence="1">Cell membrane</location>
        <topology evidence="1">Multi-pass membrane protein</topology>
    </subcellularLocation>
</comment>
<reference evidence="7 8" key="1">
    <citation type="submission" date="2020-04" db="EMBL/GenBank/DDBJ databases">
        <title>Pseudoalteromonas caenipelagi sp. nov., isolated from a tidal flat.</title>
        <authorList>
            <person name="Park S."/>
            <person name="Yoon J.-H."/>
        </authorList>
    </citation>
    <scope>NUCLEOTIDE SEQUENCE [LARGE SCALE GENOMIC DNA]</scope>
    <source>
        <strain evidence="7 8">JBTF-M23</strain>
    </source>
</reference>
<comment type="caution">
    <text evidence="7">The sequence shown here is derived from an EMBL/GenBank/DDBJ whole genome shotgun (WGS) entry which is preliminary data.</text>
</comment>
<evidence type="ECO:0000313" key="8">
    <source>
        <dbReference type="Proteomes" id="UP000586305"/>
    </source>
</evidence>
<keyword evidence="3 6" id="KW-0812">Transmembrane</keyword>
<feature type="transmembrane region" description="Helical" evidence="6">
    <location>
        <begin position="39"/>
        <end position="57"/>
    </location>
</feature>
<dbReference type="Proteomes" id="UP000586305">
    <property type="component" value="Unassembled WGS sequence"/>
</dbReference>
<protein>
    <submittedName>
        <fullName evidence="7">LysE family translocator</fullName>
    </submittedName>
</protein>
<accession>A0A849VII0</accession>
<dbReference type="PANTHER" id="PTHR30086:SF20">
    <property type="entry name" value="ARGININE EXPORTER PROTEIN ARGO-RELATED"/>
    <property type="match status" value="1"/>
</dbReference>
<evidence type="ECO:0000256" key="2">
    <source>
        <dbReference type="ARBA" id="ARBA00022475"/>
    </source>
</evidence>
<dbReference type="GO" id="GO:0005886">
    <property type="term" value="C:plasma membrane"/>
    <property type="evidence" value="ECO:0007669"/>
    <property type="project" value="UniProtKB-SubCell"/>
</dbReference>
<dbReference type="EMBL" id="JABBPG010000005">
    <property type="protein sequence ID" value="NOU51467.1"/>
    <property type="molecule type" value="Genomic_DNA"/>
</dbReference>
<dbReference type="PANTHER" id="PTHR30086">
    <property type="entry name" value="ARGININE EXPORTER PROTEIN ARGO"/>
    <property type="match status" value="1"/>
</dbReference>
<feature type="transmembrane region" description="Helical" evidence="6">
    <location>
        <begin position="69"/>
        <end position="89"/>
    </location>
</feature>
<sequence length="201" mass="22014">MSVIFAMGLFALSMSISPGPVNLIALAAGANQGTKKAMPFVSGATIGFTLLLYLLGLSFYQLIAQYSTLLNVLGVFGSAFIFYMGYQLMMSRSQLKIVNGLQPRFTQGFLLQWLNPKAWGACIAGISAFNLSQSHQQLLQFVSIYFVVCYLSIAAWAVFGDKLSCFLNDPQRLKFFNVMMGGCLILIALYLVTQQLLSVLA</sequence>